<dbReference type="GO" id="GO:0004017">
    <property type="term" value="F:AMP kinase activity"/>
    <property type="evidence" value="ECO:0007669"/>
    <property type="project" value="UniProtKB-UniRule"/>
</dbReference>
<evidence type="ECO:0000313" key="11">
    <source>
        <dbReference type="EMBL" id="CCA23523.1"/>
    </source>
</evidence>
<keyword evidence="6 10" id="KW-0547">Nucleotide-binding</keyword>
<dbReference type="GO" id="GO:0006364">
    <property type="term" value="P:rRNA processing"/>
    <property type="evidence" value="ECO:0007669"/>
    <property type="project" value="UniProtKB-KW"/>
</dbReference>
<dbReference type="Pfam" id="PF13238">
    <property type="entry name" value="AAA_18"/>
    <property type="match status" value="1"/>
</dbReference>
<feature type="binding site" evidence="10">
    <location>
        <position position="19"/>
    </location>
    <ligand>
        <name>ATP</name>
        <dbReference type="ChEBI" id="CHEBI:30616"/>
    </ligand>
</feature>
<evidence type="ECO:0000256" key="10">
    <source>
        <dbReference type="HAMAP-Rule" id="MF_03173"/>
    </source>
</evidence>
<keyword evidence="2 10" id="KW-0963">Cytoplasm</keyword>
<feature type="binding site" evidence="10">
    <location>
        <position position="111"/>
    </location>
    <ligand>
        <name>ATP</name>
        <dbReference type="ChEBI" id="CHEBI:30616"/>
    </ligand>
</feature>
<protein>
    <recommendedName>
        <fullName evidence="10">Adenylate kinase isoenzyme 6 homolog</fullName>
        <shortName evidence="10">AK6</shortName>
        <ecNumber evidence="10">2.7.4.3</ecNumber>
    </recommendedName>
    <alternativeName>
        <fullName evidence="10">Dual activity adenylate kinase/ATPase</fullName>
        <shortName evidence="10">AK/ATPase</shortName>
    </alternativeName>
</protein>
<proteinExistence type="inferred from homology"/>
<dbReference type="GO" id="GO:0005634">
    <property type="term" value="C:nucleus"/>
    <property type="evidence" value="ECO:0007669"/>
    <property type="project" value="UniProtKB-SubCell"/>
</dbReference>
<dbReference type="Gene3D" id="3.40.50.300">
    <property type="entry name" value="P-loop containing nucleotide triphosphate hydrolases"/>
    <property type="match status" value="1"/>
</dbReference>
<evidence type="ECO:0000256" key="9">
    <source>
        <dbReference type="ARBA" id="ARBA00023242"/>
    </source>
</evidence>
<name>F0WQB5_9STRA</name>
<dbReference type="HAMAP" id="MF_00039">
    <property type="entry name" value="Adenylate_kinase_AK6"/>
    <property type="match status" value="1"/>
</dbReference>
<keyword evidence="9 10" id="KW-0539">Nucleus</keyword>
<dbReference type="EMBL" id="FR824242">
    <property type="protein sequence ID" value="CCA23523.1"/>
    <property type="molecule type" value="Genomic_DNA"/>
</dbReference>
<accession>F0WQB5</accession>
<evidence type="ECO:0000256" key="4">
    <source>
        <dbReference type="ARBA" id="ARBA00022552"/>
    </source>
</evidence>
<sequence>MVRTRPNILVTGTPGTGKSSLCHELSERSGFRHINVGELIKERHLFSERDEAYDCLILDEDKVLDEMEEMLAEGGQIVDFHSCDFFPERYFDLVVVLQVSNTILYDRLKARKYNEKKLQENVECEIMQVVLQEAMESYPTEIVQALENETITCMEQNLERILHWICLYAQQATLIEG</sequence>
<comment type="catalytic activity">
    <reaction evidence="1 10">
        <text>AMP + ATP = 2 ADP</text>
        <dbReference type="Rhea" id="RHEA:12973"/>
        <dbReference type="ChEBI" id="CHEBI:30616"/>
        <dbReference type="ChEBI" id="CHEBI:456215"/>
        <dbReference type="ChEBI" id="CHEBI:456216"/>
        <dbReference type="EC" id="2.7.4.3"/>
    </reaction>
</comment>
<comment type="subcellular location">
    <subcellularLocation>
        <location evidence="10">Cytoplasm</location>
    </subcellularLocation>
    <subcellularLocation>
        <location evidence="10">Nucleus</location>
    </subcellularLocation>
</comment>
<comment type="catalytic activity">
    <reaction evidence="10">
        <text>ATP + H2O = ADP + phosphate + H(+)</text>
        <dbReference type="Rhea" id="RHEA:13065"/>
        <dbReference type="ChEBI" id="CHEBI:15377"/>
        <dbReference type="ChEBI" id="CHEBI:15378"/>
        <dbReference type="ChEBI" id="CHEBI:30616"/>
        <dbReference type="ChEBI" id="CHEBI:43474"/>
        <dbReference type="ChEBI" id="CHEBI:456216"/>
    </reaction>
</comment>
<keyword evidence="5 10" id="KW-0808">Transferase</keyword>
<dbReference type="InterPro" id="IPR020618">
    <property type="entry name" value="Adenyl_kinase_AK6"/>
</dbReference>
<feature type="binding site" evidence="10">
    <location>
        <position position="15"/>
    </location>
    <ligand>
        <name>ATP</name>
        <dbReference type="ChEBI" id="CHEBI:30616"/>
    </ligand>
</feature>
<dbReference type="SUPFAM" id="SSF52540">
    <property type="entry name" value="P-loop containing nucleoside triphosphate hydrolases"/>
    <property type="match status" value="1"/>
</dbReference>
<feature type="binding site" evidence="10">
    <location>
        <position position="17"/>
    </location>
    <ligand>
        <name>ATP</name>
        <dbReference type="ChEBI" id="CHEBI:30616"/>
    </ligand>
</feature>
<gene>
    <name evidence="11" type="primary">AlNc14C197G8595</name>
    <name evidence="11" type="ORF">ALNC14_096670</name>
</gene>
<dbReference type="PANTHER" id="PTHR12595">
    <property type="entry name" value="POS9-ACTIVATING FACTOR FAP7-RELATED"/>
    <property type="match status" value="1"/>
</dbReference>
<dbReference type="EC" id="2.7.4.3" evidence="10"/>
<dbReference type="GO" id="GO:0005737">
    <property type="term" value="C:cytoplasm"/>
    <property type="evidence" value="ECO:0007669"/>
    <property type="project" value="UniProtKB-SubCell"/>
</dbReference>
<dbReference type="HOGENOM" id="CLU_079096_3_1_1"/>
<dbReference type="AlphaFoldDB" id="F0WQB5"/>
<keyword evidence="3 10" id="KW-0690">Ribosome biogenesis</keyword>
<keyword evidence="4 10" id="KW-0698">rRNA processing</keyword>
<comment type="caution">
    <text evidence="10">Lacks conserved residue(s) required for the propagation of feature annotation.</text>
</comment>
<feature type="binding site" evidence="10">
    <location>
        <position position="20"/>
    </location>
    <ligand>
        <name>ATP</name>
        <dbReference type="ChEBI" id="CHEBI:30616"/>
    </ligand>
</feature>
<evidence type="ECO:0000256" key="1">
    <source>
        <dbReference type="ARBA" id="ARBA00000582"/>
    </source>
</evidence>
<keyword evidence="7 10" id="KW-0418">Kinase</keyword>
<reference evidence="11" key="1">
    <citation type="journal article" date="2011" name="PLoS Biol.">
        <title>Gene gain and loss during evolution of obligate parasitism in the white rust pathogen of Arabidopsis thaliana.</title>
        <authorList>
            <person name="Kemen E."/>
            <person name="Gardiner A."/>
            <person name="Schultz-Larsen T."/>
            <person name="Kemen A.C."/>
            <person name="Balmuth A.L."/>
            <person name="Robert-Seilaniantz A."/>
            <person name="Bailey K."/>
            <person name="Holub E."/>
            <person name="Studholme D.J."/>
            <person name="Maclean D."/>
            <person name="Jones J.D."/>
        </authorList>
    </citation>
    <scope>NUCLEOTIDE SEQUENCE</scope>
</reference>
<dbReference type="GO" id="GO:0016887">
    <property type="term" value="F:ATP hydrolysis activity"/>
    <property type="evidence" value="ECO:0007669"/>
    <property type="project" value="UniProtKB-UniRule"/>
</dbReference>
<feature type="binding site" evidence="10">
    <location>
        <position position="18"/>
    </location>
    <ligand>
        <name>ATP</name>
        <dbReference type="ChEBI" id="CHEBI:30616"/>
    </ligand>
</feature>
<comment type="similarity">
    <text evidence="10">Belongs to the adenylate kinase family. AK6 subfamily.</text>
</comment>
<feature type="region of interest" description="NMPbind" evidence="10">
    <location>
        <begin position="35"/>
        <end position="58"/>
    </location>
</feature>
<dbReference type="InterPro" id="IPR027417">
    <property type="entry name" value="P-loop_NTPase"/>
</dbReference>
<dbReference type="GO" id="GO:0042274">
    <property type="term" value="P:ribosomal small subunit biogenesis"/>
    <property type="evidence" value="ECO:0007669"/>
    <property type="project" value="UniProtKB-UniRule"/>
</dbReference>
<evidence type="ECO:0000256" key="8">
    <source>
        <dbReference type="ARBA" id="ARBA00022840"/>
    </source>
</evidence>
<feature type="region of interest" description="LID" evidence="10">
    <location>
        <begin position="110"/>
        <end position="120"/>
    </location>
</feature>
<evidence type="ECO:0000256" key="2">
    <source>
        <dbReference type="ARBA" id="ARBA00022490"/>
    </source>
</evidence>
<evidence type="ECO:0000256" key="6">
    <source>
        <dbReference type="ARBA" id="ARBA00022741"/>
    </source>
</evidence>
<organism evidence="11">
    <name type="scientific">Albugo laibachii Nc14</name>
    <dbReference type="NCBI Taxonomy" id="890382"/>
    <lineage>
        <taxon>Eukaryota</taxon>
        <taxon>Sar</taxon>
        <taxon>Stramenopiles</taxon>
        <taxon>Oomycota</taxon>
        <taxon>Peronosporomycetes</taxon>
        <taxon>Albuginales</taxon>
        <taxon>Albuginaceae</taxon>
        <taxon>Albugo</taxon>
    </lineage>
</organism>
<dbReference type="FunFam" id="3.40.50.300:FF:000372">
    <property type="entry name" value="Adenylate kinase isoenzyme 6 homolog"/>
    <property type="match status" value="1"/>
</dbReference>
<reference evidence="11" key="2">
    <citation type="submission" date="2011-02" db="EMBL/GenBank/DDBJ databases">
        <authorList>
            <person name="MacLean D."/>
        </authorList>
    </citation>
    <scope>NUCLEOTIDE SEQUENCE</scope>
</reference>
<evidence type="ECO:0000256" key="3">
    <source>
        <dbReference type="ARBA" id="ARBA00022517"/>
    </source>
</evidence>
<dbReference type="GO" id="GO:0005524">
    <property type="term" value="F:ATP binding"/>
    <property type="evidence" value="ECO:0007669"/>
    <property type="project" value="UniProtKB-KW"/>
</dbReference>
<keyword evidence="8 10" id="KW-0067">ATP-binding</keyword>
<dbReference type="PANTHER" id="PTHR12595:SF0">
    <property type="entry name" value="ADENYLATE KINASE ISOENZYME 6"/>
    <property type="match status" value="1"/>
</dbReference>
<evidence type="ECO:0000256" key="7">
    <source>
        <dbReference type="ARBA" id="ARBA00022777"/>
    </source>
</evidence>
<comment type="function">
    <text evidence="10">Broad-specificity nucleoside monophosphate (NMP) kinase that catalyzes the reversible transfer of the terminal phosphate group between nucleoside triphosphates and monophosphates. Has also ATPase activity. Involved in the late cytoplasmic maturation steps of the 40S ribosomal particles, specifically 18S rRNA maturation. While NMP activity is not required for ribosome maturation, ATPase activity is. Associates transiently with small ribosomal subunit protein uS11. ATP hydrolysis breaks the interaction with uS11. May temporarily remove uS11 from the ribosome to enable a conformational change of the ribosomal RNA that is needed for the final maturation step of the small ribosomal subunit. Its NMP activity may have a role in nuclear energy homeostasis.</text>
</comment>
<evidence type="ECO:0000256" key="5">
    <source>
        <dbReference type="ARBA" id="ARBA00022679"/>
    </source>
</evidence>
<comment type="subunit">
    <text evidence="10">Interacts with small ribosomal subunit protein uS11. Not a structural component of 43S pre-ribosomes, but transiently interacts with them by binding to uS11.</text>
</comment>